<sequence>MSSTTRNRRAKDPDRVKFNRGRLVILATVLLLAGATTLTTRLLQNQMASALVIIALIVVAVPAIGRALQLINRTVDDRYRGMRDANRAWAASIGGSFDATAAPPPPEISSIAFAEDRRVLVPVTASEVVSGDWRGRPFEAMHLSGYEKLRPGVDAKGRDVSTNLVYLALPHALPDLRIMSGSVARDYGRPMTEVIIPHDGVGGWWRIQSDDPTRSVALMNADVRELLNGWGSPIRIAATGRYLISYGDPTGDADAIAAQLDFLTAFADRIPRGALLGDAAD</sequence>
<organism evidence="2 3">
    <name type="scientific">Agreia pratensis</name>
    <dbReference type="NCBI Taxonomy" id="150121"/>
    <lineage>
        <taxon>Bacteria</taxon>
        <taxon>Bacillati</taxon>
        <taxon>Actinomycetota</taxon>
        <taxon>Actinomycetes</taxon>
        <taxon>Micrococcales</taxon>
        <taxon>Microbacteriaceae</taxon>
        <taxon>Agreia</taxon>
    </lineage>
</organism>
<reference evidence="3" key="1">
    <citation type="submission" date="2017-04" db="EMBL/GenBank/DDBJ databases">
        <authorList>
            <person name="Varghese N."/>
            <person name="Submissions S."/>
        </authorList>
    </citation>
    <scope>NUCLEOTIDE SEQUENCE [LARGE SCALE GENOMIC DNA]</scope>
    <source>
        <strain evidence="3">VKM Ac-2510</strain>
    </source>
</reference>
<evidence type="ECO:0000256" key="1">
    <source>
        <dbReference type="SAM" id="Phobius"/>
    </source>
</evidence>
<keyword evidence="1" id="KW-0812">Transmembrane</keyword>
<dbReference type="EMBL" id="FXAY01000001">
    <property type="protein sequence ID" value="SMG08417.1"/>
    <property type="molecule type" value="Genomic_DNA"/>
</dbReference>
<dbReference type="RefSeq" id="WP_139824667.1">
    <property type="nucleotide sequence ID" value="NZ_FXAY01000001.1"/>
</dbReference>
<proteinExistence type="predicted"/>
<dbReference type="STRING" id="150121.SAMN06296010_0119"/>
<name>A0A1X7I251_9MICO</name>
<keyword evidence="1" id="KW-1133">Transmembrane helix</keyword>
<protein>
    <submittedName>
        <fullName evidence="2">Uncharacterized protein</fullName>
    </submittedName>
</protein>
<feature type="transmembrane region" description="Helical" evidence="1">
    <location>
        <begin position="47"/>
        <end position="68"/>
    </location>
</feature>
<dbReference type="Proteomes" id="UP000193244">
    <property type="component" value="Unassembled WGS sequence"/>
</dbReference>
<dbReference type="AlphaFoldDB" id="A0A1X7I251"/>
<evidence type="ECO:0000313" key="3">
    <source>
        <dbReference type="Proteomes" id="UP000193244"/>
    </source>
</evidence>
<accession>A0A1X7I251</accession>
<keyword evidence="1" id="KW-0472">Membrane</keyword>
<keyword evidence="3" id="KW-1185">Reference proteome</keyword>
<gene>
    <name evidence="2" type="ORF">SAMN06296010_0119</name>
</gene>
<dbReference type="OrthoDB" id="5066700at2"/>
<evidence type="ECO:0000313" key="2">
    <source>
        <dbReference type="EMBL" id="SMG08417.1"/>
    </source>
</evidence>